<evidence type="ECO:0000256" key="1">
    <source>
        <dbReference type="SAM" id="Phobius"/>
    </source>
</evidence>
<feature type="transmembrane region" description="Helical" evidence="1">
    <location>
        <begin position="105"/>
        <end position="124"/>
    </location>
</feature>
<proteinExistence type="predicted"/>
<name>A0ABV7W997_9BURK</name>
<organism evidence="3 4">
    <name type="scientific">Hydrogenophaga luteola</name>
    <dbReference type="NCBI Taxonomy" id="1591122"/>
    <lineage>
        <taxon>Bacteria</taxon>
        <taxon>Pseudomonadati</taxon>
        <taxon>Pseudomonadota</taxon>
        <taxon>Betaproteobacteria</taxon>
        <taxon>Burkholderiales</taxon>
        <taxon>Comamonadaceae</taxon>
        <taxon>Hydrogenophaga</taxon>
    </lineage>
</organism>
<keyword evidence="4" id="KW-1185">Reference proteome</keyword>
<evidence type="ECO:0000313" key="3">
    <source>
        <dbReference type="EMBL" id="MFC3685984.1"/>
    </source>
</evidence>
<gene>
    <name evidence="3" type="ORF">ACFOPI_20475</name>
</gene>
<feature type="transmembrane region" description="Helical" evidence="1">
    <location>
        <begin position="58"/>
        <end position="74"/>
    </location>
</feature>
<accession>A0ABV7W997</accession>
<reference evidence="4" key="1">
    <citation type="journal article" date="2019" name="Int. J. Syst. Evol. Microbiol.">
        <title>The Global Catalogue of Microorganisms (GCM) 10K type strain sequencing project: providing services to taxonomists for standard genome sequencing and annotation.</title>
        <authorList>
            <consortium name="The Broad Institute Genomics Platform"/>
            <consortium name="The Broad Institute Genome Sequencing Center for Infectious Disease"/>
            <person name="Wu L."/>
            <person name="Ma J."/>
        </authorList>
    </citation>
    <scope>NUCLEOTIDE SEQUENCE [LARGE SCALE GENOMIC DNA]</scope>
    <source>
        <strain evidence="4">KCTC 42501</strain>
    </source>
</reference>
<dbReference type="Pfam" id="PF04892">
    <property type="entry name" value="VanZ"/>
    <property type="match status" value="1"/>
</dbReference>
<feature type="domain" description="VanZ-like" evidence="2">
    <location>
        <begin position="36"/>
        <end position="124"/>
    </location>
</feature>
<keyword evidence="1" id="KW-0472">Membrane</keyword>
<dbReference type="PANTHER" id="PTHR28008">
    <property type="entry name" value="DOMAIN PROTEIN, PUTATIVE (AFU_ORTHOLOGUE AFUA_3G10980)-RELATED"/>
    <property type="match status" value="1"/>
</dbReference>
<dbReference type="InterPro" id="IPR006976">
    <property type="entry name" value="VanZ-like"/>
</dbReference>
<keyword evidence="1" id="KW-1133">Transmembrane helix</keyword>
<dbReference type="PANTHER" id="PTHR28008:SF1">
    <property type="entry name" value="DOMAIN PROTEIN, PUTATIVE (AFU_ORTHOLOGUE AFUA_3G10980)-RELATED"/>
    <property type="match status" value="1"/>
</dbReference>
<evidence type="ECO:0000259" key="2">
    <source>
        <dbReference type="Pfam" id="PF04892"/>
    </source>
</evidence>
<sequence length="134" mass="14337">MFSKRPHQPTAATRSTMNKLMQRTAFWVAATLVGALSLAPVAELPAQAFNVWDKAQHTAGFTVLTLLGGLAYPGSHGKTLIGLFVYGALIEVAQSATGWRNGDLLDLLADAVGVWLGALVLAIARPRSRRSRPQ</sequence>
<protein>
    <submittedName>
        <fullName evidence="3">VanZ family protein</fullName>
    </submittedName>
</protein>
<dbReference type="Proteomes" id="UP001595729">
    <property type="component" value="Unassembled WGS sequence"/>
</dbReference>
<dbReference type="NCBIfam" id="NF037970">
    <property type="entry name" value="vanZ_1"/>
    <property type="match status" value="1"/>
</dbReference>
<feature type="transmembrane region" description="Helical" evidence="1">
    <location>
        <begin position="81"/>
        <end position="99"/>
    </location>
</feature>
<evidence type="ECO:0000313" key="4">
    <source>
        <dbReference type="Proteomes" id="UP001595729"/>
    </source>
</evidence>
<dbReference type="EMBL" id="JBHRXX010000009">
    <property type="protein sequence ID" value="MFC3685984.1"/>
    <property type="molecule type" value="Genomic_DNA"/>
</dbReference>
<comment type="caution">
    <text evidence="3">The sequence shown here is derived from an EMBL/GenBank/DDBJ whole genome shotgun (WGS) entry which is preliminary data.</text>
</comment>
<keyword evidence="1" id="KW-0812">Transmembrane</keyword>
<dbReference type="RefSeq" id="WP_382178091.1">
    <property type="nucleotide sequence ID" value="NZ_JBHRXX010000009.1"/>
</dbReference>